<name>A0A8J9VL76_9NEOP</name>
<evidence type="ECO:0000313" key="3">
    <source>
        <dbReference type="Proteomes" id="UP000838878"/>
    </source>
</evidence>
<dbReference type="OrthoDB" id="6766427at2759"/>
<dbReference type="Proteomes" id="UP000838878">
    <property type="component" value="Chromosome 1"/>
</dbReference>
<dbReference type="AlphaFoldDB" id="A0A8J9VL76"/>
<evidence type="ECO:0000256" key="1">
    <source>
        <dbReference type="SAM" id="MobiDB-lite"/>
    </source>
</evidence>
<feature type="compositionally biased region" description="Polar residues" evidence="1">
    <location>
        <begin position="150"/>
        <end position="163"/>
    </location>
</feature>
<keyword evidence="3" id="KW-1185">Reference proteome</keyword>
<feature type="compositionally biased region" description="Basic and acidic residues" evidence="1">
    <location>
        <begin position="164"/>
        <end position="176"/>
    </location>
</feature>
<feature type="compositionally biased region" description="Polar residues" evidence="1">
    <location>
        <begin position="312"/>
        <end position="342"/>
    </location>
</feature>
<proteinExistence type="predicted"/>
<feature type="compositionally biased region" description="Low complexity" evidence="1">
    <location>
        <begin position="264"/>
        <end position="280"/>
    </location>
</feature>
<gene>
    <name evidence="2" type="ORF">BINO364_LOCUS522</name>
</gene>
<feature type="compositionally biased region" description="Polar residues" evidence="1">
    <location>
        <begin position="84"/>
        <end position="102"/>
    </location>
</feature>
<dbReference type="EMBL" id="OV170221">
    <property type="protein sequence ID" value="CAH0713352.1"/>
    <property type="molecule type" value="Genomic_DNA"/>
</dbReference>
<accession>A0A8J9VL76</accession>
<feature type="non-terminal residue" evidence="2">
    <location>
        <position position="627"/>
    </location>
</feature>
<feature type="region of interest" description="Disordered" evidence="1">
    <location>
        <begin position="1"/>
        <end position="176"/>
    </location>
</feature>
<reference evidence="2" key="1">
    <citation type="submission" date="2021-12" db="EMBL/GenBank/DDBJ databases">
        <authorList>
            <person name="Martin H S."/>
        </authorList>
    </citation>
    <scope>NUCLEOTIDE SEQUENCE</scope>
</reference>
<feature type="compositionally biased region" description="Polar residues" evidence="1">
    <location>
        <begin position="42"/>
        <end position="53"/>
    </location>
</feature>
<protein>
    <submittedName>
        <fullName evidence="2">Uncharacterized protein</fullName>
    </submittedName>
</protein>
<feature type="region of interest" description="Disordered" evidence="1">
    <location>
        <begin position="250"/>
        <end position="347"/>
    </location>
</feature>
<sequence>MRSTCETSDAEYEGSDDSKQDEYLSEDQESANDEAQRRSVNQERMQQELQEFNHNIREERVDQNKARYKLSDAEFDDGKKPRQDQINLNVENENGFSVQSGVPKTYHNDINKEAETNEELRENQRLEGRDIYRRRDGRDYNNEHLDSNERPSSIKQYYSTSQTRNKDIIDRRKYDNSCNTRDRREIQSINSKENNKDINESSEISILKNIKMLSDKDLENLLNSLPEDKKALLRKIMDKREITKKAGAVDDNGLDTSKLEGSYSIDSNTVSSLSSNTDTSDTIKHSESEESSTKPQDNENDTGKSENKAGLNANTNEQTFEVSIEAVTSNTDTRNDANVVNKETSKNDNKREINLDLDKKDGLLEDTKLGDDLNYKGSYDSFIDHDVLCSDNKDWLDSETDSSNTQKREVLQDNSFADADSIKSLEDSFPSAYGYEDVNLNSEPLIRVKRTELKHRVKKRDLPPLINDKVPFVPVFEHNEPENVEVSEFEDKSFLNHADVNVRDDPQIKRNKDSILDKTTVLRLKSGLNDNSELVTVETDQSNIGSDTDSILSNDEVVGDNIMYNSKIRNKRLNENTEDEKNNEKLIRSGRTITLIDNESNSRSDNSIDTPQYQGEESFGTISHNSE</sequence>
<evidence type="ECO:0000313" key="2">
    <source>
        <dbReference type="EMBL" id="CAH0713352.1"/>
    </source>
</evidence>
<organism evidence="2 3">
    <name type="scientific">Brenthis ino</name>
    <name type="common">lesser marbled fritillary</name>
    <dbReference type="NCBI Taxonomy" id="405034"/>
    <lineage>
        <taxon>Eukaryota</taxon>
        <taxon>Metazoa</taxon>
        <taxon>Ecdysozoa</taxon>
        <taxon>Arthropoda</taxon>
        <taxon>Hexapoda</taxon>
        <taxon>Insecta</taxon>
        <taxon>Pterygota</taxon>
        <taxon>Neoptera</taxon>
        <taxon>Endopterygota</taxon>
        <taxon>Lepidoptera</taxon>
        <taxon>Glossata</taxon>
        <taxon>Ditrysia</taxon>
        <taxon>Papilionoidea</taxon>
        <taxon>Nymphalidae</taxon>
        <taxon>Heliconiinae</taxon>
        <taxon>Argynnini</taxon>
        <taxon>Brenthis</taxon>
    </lineage>
</organism>
<feature type="compositionally biased region" description="Basic and acidic residues" evidence="1">
    <location>
        <begin position="106"/>
        <end position="149"/>
    </location>
</feature>
<feature type="compositionally biased region" description="Basic and acidic residues" evidence="1">
    <location>
        <begin position="281"/>
        <end position="292"/>
    </location>
</feature>
<feature type="compositionally biased region" description="Acidic residues" evidence="1">
    <location>
        <begin position="23"/>
        <end position="32"/>
    </location>
</feature>
<feature type="region of interest" description="Disordered" evidence="1">
    <location>
        <begin position="597"/>
        <end position="627"/>
    </location>
</feature>
<feature type="compositionally biased region" description="Basic and acidic residues" evidence="1">
    <location>
        <begin position="54"/>
        <end position="83"/>
    </location>
</feature>